<dbReference type="OrthoDB" id="9829095at2"/>
<feature type="transmembrane region" description="Helical" evidence="13">
    <location>
        <begin position="132"/>
        <end position="150"/>
    </location>
</feature>
<evidence type="ECO:0000256" key="2">
    <source>
        <dbReference type="ARBA" id="ARBA00022475"/>
    </source>
</evidence>
<evidence type="ECO:0000256" key="3">
    <source>
        <dbReference type="ARBA" id="ARBA00022679"/>
    </source>
</evidence>
<evidence type="ECO:0000256" key="5">
    <source>
        <dbReference type="ARBA" id="ARBA00022729"/>
    </source>
</evidence>
<comment type="function">
    <text evidence="12">Catalyzes the acylation of glycosyl-4,4'-diaponeurosporenoate, i.e. the esterification of glucose at the C6'' position with the carboxyl group of the C(15) fatty acid 12-methyltetradecanoic acid, to yield staphyloxanthin. This is the last step in the biosynthesis of this orange pigment, present in most staphylococci strains.</text>
</comment>
<organism evidence="14 15">
    <name type="scientific">Hymenobacter oligotrophus</name>
    <dbReference type="NCBI Taxonomy" id="2319843"/>
    <lineage>
        <taxon>Bacteria</taxon>
        <taxon>Pseudomonadati</taxon>
        <taxon>Bacteroidota</taxon>
        <taxon>Cytophagia</taxon>
        <taxon>Cytophagales</taxon>
        <taxon>Hymenobacteraceae</taxon>
        <taxon>Hymenobacter</taxon>
    </lineage>
</organism>
<dbReference type="EMBL" id="CP032317">
    <property type="protein sequence ID" value="AYA36153.1"/>
    <property type="molecule type" value="Genomic_DNA"/>
</dbReference>
<feature type="transmembrane region" description="Helical" evidence="13">
    <location>
        <begin position="41"/>
        <end position="63"/>
    </location>
</feature>
<evidence type="ECO:0000256" key="9">
    <source>
        <dbReference type="ARBA" id="ARBA00023588"/>
    </source>
</evidence>
<comment type="pathway">
    <text evidence="9">Carotenoid biosynthesis; staphyloxanthin biosynthesis; staphyloxanthin from farnesyl diphosphate: step 5/5.</text>
</comment>
<accession>A0A3B7QY44</accession>
<keyword evidence="8" id="KW-0012">Acyltransferase</keyword>
<gene>
    <name evidence="14" type="ORF">D3Y59_03185</name>
</gene>
<dbReference type="AlphaFoldDB" id="A0A3B7QY44"/>
<dbReference type="KEGG" id="hyh:D3Y59_03185"/>
<evidence type="ECO:0000256" key="13">
    <source>
        <dbReference type="SAM" id="Phobius"/>
    </source>
</evidence>
<evidence type="ECO:0000256" key="11">
    <source>
        <dbReference type="ARBA" id="ARBA00023667"/>
    </source>
</evidence>
<evidence type="ECO:0000256" key="10">
    <source>
        <dbReference type="ARBA" id="ARBA00023603"/>
    </source>
</evidence>
<keyword evidence="2" id="KW-1003">Cell membrane</keyword>
<evidence type="ECO:0000256" key="4">
    <source>
        <dbReference type="ARBA" id="ARBA00022692"/>
    </source>
</evidence>
<dbReference type="RefSeq" id="WP_119443740.1">
    <property type="nucleotide sequence ID" value="NZ_CP032317.1"/>
</dbReference>
<dbReference type="Pfam" id="PF18927">
    <property type="entry name" value="CrtO"/>
    <property type="match status" value="1"/>
</dbReference>
<dbReference type="GO" id="GO:0016746">
    <property type="term" value="F:acyltransferase activity"/>
    <property type="evidence" value="ECO:0007669"/>
    <property type="project" value="UniProtKB-KW"/>
</dbReference>
<evidence type="ECO:0000256" key="7">
    <source>
        <dbReference type="ARBA" id="ARBA00023136"/>
    </source>
</evidence>
<keyword evidence="15" id="KW-1185">Reference proteome</keyword>
<evidence type="ECO:0000313" key="15">
    <source>
        <dbReference type="Proteomes" id="UP000262802"/>
    </source>
</evidence>
<dbReference type="GO" id="GO:0005886">
    <property type="term" value="C:plasma membrane"/>
    <property type="evidence" value="ECO:0007669"/>
    <property type="project" value="UniProtKB-SubCell"/>
</dbReference>
<dbReference type="InterPro" id="IPR044021">
    <property type="entry name" value="CrtO"/>
</dbReference>
<feature type="transmembrane region" description="Helical" evidence="13">
    <location>
        <begin position="7"/>
        <end position="29"/>
    </location>
</feature>
<keyword evidence="3" id="KW-0808">Transferase</keyword>
<feature type="transmembrane region" description="Helical" evidence="13">
    <location>
        <begin position="156"/>
        <end position="174"/>
    </location>
</feature>
<keyword evidence="7 13" id="KW-0472">Membrane</keyword>
<evidence type="ECO:0000256" key="6">
    <source>
        <dbReference type="ARBA" id="ARBA00022989"/>
    </source>
</evidence>
<dbReference type="UniPathway" id="UPA00029">
    <property type="reaction ID" value="UER00560"/>
</dbReference>
<keyword evidence="4 13" id="KW-0812">Transmembrane</keyword>
<evidence type="ECO:0000313" key="14">
    <source>
        <dbReference type="EMBL" id="AYA36153.1"/>
    </source>
</evidence>
<evidence type="ECO:0000256" key="1">
    <source>
        <dbReference type="ARBA" id="ARBA00004162"/>
    </source>
</evidence>
<keyword evidence="6 13" id="KW-1133">Transmembrane helix</keyword>
<proteinExistence type="inferred from homology"/>
<dbReference type="Proteomes" id="UP000262802">
    <property type="component" value="Chromosome"/>
</dbReference>
<keyword evidence="5" id="KW-0732">Signal</keyword>
<evidence type="ECO:0000256" key="8">
    <source>
        <dbReference type="ARBA" id="ARBA00023315"/>
    </source>
</evidence>
<comment type="similarity">
    <text evidence="10">Belongs to the acyltransferase CrtO family.</text>
</comment>
<protein>
    <recommendedName>
        <fullName evidence="11">Glycosyl-4,4'-diaponeurosporenoate acyltransferase</fullName>
    </recommendedName>
</protein>
<evidence type="ECO:0000256" key="12">
    <source>
        <dbReference type="ARBA" id="ARBA00025324"/>
    </source>
</evidence>
<comment type="subcellular location">
    <subcellularLocation>
        <location evidence="1">Cell membrane</location>
        <topology evidence="1">Single-pass membrane protein</topology>
    </subcellularLocation>
</comment>
<sequence length="200" mass="22190">MSKLGKSVFYLCVSGVLLLSLWSLLKALLHHPGQPSVGAAFWLGGFACTTAVAGVFGMLGLAVPLHRLPGPGFYNAVNHGTISRLYRTLRVEWLRRLLCWAHYHKPRHRQAFYGGGRAQLHVLLDNTQGAEMCHLLALIAQLLLLPYFLHLGRYDLAAGATVGNLFGNFYPIVLQRHHRARLHRLGLRAQPGAVQLYPSL</sequence>
<reference evidence="14 15" key="1">
    <citation type="submission" date="2018-09" db="EMBL/GenBank/DDBJ databases">
        <title>Hymenobacter medium sp. nov., isolated from R2A medium.</title>
        <authorList>
            <person name="Yingchao G."/>
        </authorList>
    </citation>
    <scope>NUCLEOTIDE SEQUENCE [LARGE SCALE GENOMIC DNA]</scope>
    <source>
        <strain evidence="15">sh-6</strain>
    </source>
</reference>
<name>A0A3B7QY44_9BACT</name>